<dbReference type="Proteomes" id="UP000430508">
    <property type="component" value="Chromosome"/>
</dbReference>
<evidence type="ECO:0000313" key="2">
    <source>
        <dbReference type="EMBL" id="QHA00589.1"/>
    </source>
</evidence>
<name>A0A857DJF1_9FIRM</name>
<keyword evidence="1" id="KW-0175">Coiled coil</keyword>
<accession>A0A857DJF1</accession>
<gene>
    <name evidence="2" type="ORF">GQ588_08070</name>
</gene>
<feature type="coiled-coil region" evidence="1">
    <location>
        <begin position="123"/>
        <end position="198"/>
    </location>
</feature>
<feature type="coiled-coil region" evidence="1">
    <location>
        <begin position="400"/>
        <end position="437"/>
    </location>
</feature>
<protein>
    <submittedName>
        <fullName evidence="2">Uncharacterized protein</fullName>
    </submittedName>
</protein>
<dbReference type="AlphaFoldDB" id="A0A857DJF1"/>
<evidence type="ECO:0000313" key="3">
    <source>
        <dbReference type="Proteomes" id="UP000430508"/>
    </source>
</evidence>
<sequence>MRIDKIGLQGHPLLGDTEWSLPGDFTVLYLEEPELAKALCQLLQEYYDDRVSAVPSDKRKRQGLAEILLSGEQTDLNMTFEAIRQGGFIVWPDTNKHGLYRRVSNLQQVGNEELSLERVHDALARAKERVEEQADGMAQVKAEYDALRRDWEEASHRQEEQRFLQIEIKNLQAEQHLMTEKIAEMERIQQRLVILRENLDYRELRRLQGELASLEELRRDTGIRLAAVVQDKQVDWDMIEGLREECYAWALIQKEAEQGEALITRQTQAINELQDSLRSSGYRQLPENEEQHLRSAEEELRAAQKELESFAGLADTVKELEGSLYEEKAKLKKYALIAGMTDKDQRSLARSYTRLKKWQDSVLGRMIDRRVIRRSGAVSIEDRLASRLTKLLQKYQAADYQEFTRQIEAYQNQKQAADRLQADYNLVRKQVKREKELRRIILSRSQRLQQAFAMVKASDFSSWKSGWDEYWQKNSHGAEMLQTLQVQTGQQQETEQKLQEYASQLREKLQNRISADANIDEVLEAVLLIARELRIKEETEKEYDLLKEQYDIALNKRNLDQLSRTLEPLAELEREACLPEAERLAALAASRQALSERNSRLQKIRKDLQDSQAVKIDHDLEKKLGSVKQQWQAYQELQHTLDDTAELLEASLQKWQAENGIVLKIKAQRFLRRAFSLNLSDKKEMMMAEAYSYYFAYRLALAEAALEDSSIEIPLFFLAGSMNGTEGFWKKALAYLQELSHSRQVIFCTADARLRKMADEL</sequence>
<reference evidence="2 3" key="1">
    <citation type="submission" date="2019-12" db="EMBL/GenBank/DDBJ databases">
        <title>Sequence classification of anaerobic respiratory reductive dehalogenases: First we see many, then we see few.</title>
        <authorList>
            <person name="Molenda O."/>
            <person name="Puentes Jacome L.A."/>
            <person name="Cao X."/>
            <person name="Nesbo C.L."/>
            <person name="Tang S."/>
            <person name="Morson N."/>
            <person name="Patron J."/>
            <person name="Lomheim L."/>
            <person name="Wishart D.S."/>
            <person name="Edwards E.A."/>
        </authorList>
    </citation>
    <scope>NUCLEOTIDE SEQUENCE [LARGE SCALE GENOMIC DNA]</scope>
    <source>
        <strain evidence="2 3">12DCA</strain>
    </source>
</reference>
<organism evidence="2 3">
    <name type="scientific">Dehalobacter restrictus</name>
    <dbReference type="NCBI Taxonomy" id="55583"/>
    <lineage>
        <taxon>Bacteria</taxon>
        <taxon>Bacillati</taxon>
        <taxon>Bacillota</taxon>
        <taxon>Clostridia</taxon>
        <taxon>Eubacteriales</taxon>
        <taxon>Desulfitobacteriaceae</taxon>
        <taxon>Dehalobacter</taxon>
    </lineage>
</organism>
<evidence type="ECO:0000256" key="1">
    <source>
        <dbReference type="SAM" id="Coils"/>
    </source>
</evidence>
<dbReference type="RefSeq" id="WP_019226731.1">
    <property type="nucleotide sequence ID" value="NZ_CP046996.1"/>
</dbReference>
<proteinExistence type="predicted"/>
<feature type="coiled-coil region" evidence="1">
    <location>
        <begin position="286"/>
        <end position="313"/>
    </location>
</feature>
<dbReference type="EMBL" id="CP046996">
    <property type="protein sequence ID" value="QHA00589.1"/>
    <property type="molecule type" value="Genomic_DNA"/>
</dbReference>
<feature type="coiled-coil region" evidence="1">
    <location>
        <begin position="491"/>
        <end position="556"/>
    </location>
</feature>